<keyword evidence="2" id="KW-1133">Transmembrane helix</keyword>
<feature type="region of interest" description="Disordered" evidence="1">
    <location>
        <begin position="394"/>
        <end position="414"/>
    </location>
</feature>
<name>A0ABW0ITH6_9HYPH</name>
<feature type="transmembrane region" description="Helical" evidence="2">
    <location>
        <begin position="315"/>
        <end position="336"/>
    </location>
</feature>
<dbReference type="PANTHER" id="PTHR23028:SF53">
    <property type="entry name" value="ACYL_TRANSF_3 DOMAIN-CONTAINING PROTEIN"/>
    <property type="match status" value="1"/>
</dbReference>
<keyword evidence="4" id="KW-0808">Transferase</keyword>
<dbReference type="InterPro" id="IPR050879">
    <property type="entry name" value="Acyltransferase_3"/>
</dbReference>
<protein>
    <submittedName>
        <fullName evidence="4">Acyltransferase family protein</fullName>
        <ecNumber evidence="4">2.3.-.-</ecNumber>
    </submittedName>
</protein>
<dbReference type="GO" id="GO:0016746">
    <property type="term" value="F:acyltransferase activity"/>
    <property type="evidence" value="ECO:0007669"/>
    <property type="project" value="UniProtKB-KW"/>
</dbReference>
<feature type="domain" description="Acyltransferase 3" evidence="3">
    <location>
        <begin position="9"/>
        <end position="333"/>
    </location>
</feature>
<evidence type="ECO:0000313" key="4">
    <source>
        <dbReference type="EMBL" id="MFC5421603.1"/>
    </source>
</evidence>
<evidence type="ECO:0000256" key="2">
    <source>
        <dbReference type="SAM" id="Phobius"/>
    </source>
</evidence>
<dbReference type="PANTHER" id="PTHR23028">
    <property type="entry name" value="ACETYLTRANSFERASE"/>
    <property type="match status" value="1"/>
</dbReference>
<dbReference type="RefSeq" id="WP_377799884.1">
    <property type="nucleotide sequence ID" value="NZ_JBHSLW010000029.1"/>
</dbReference>
<evidence type="ECO:0000259" key="3">
    <source>
        <dbReference type="Pfam" id="PF01757"/>
    </source>
</evidence>
<dbReference type="EC" id="2.3.-.-" evidence="4"/>
<dbReference type="EMBL" id="JBHSLW010000029">
    <property type="protein sequence ID" value="MFC5421603.1"/>
    <property type="molecule type" value="Genomic_DNA"/>
</dbReference>
<keyword evidence="4" id="KW-0012">Acyltransferase</keyword>
<feature type="transmembrane region" description="Helical" evidence="2">
    <location>
        <begin position="423"/>
        <end position="448"/>
    </location>
</feature>
<proteinExistence type="predicted"/>
<feature type="transmembrane region" description="Helical" evidence="2">
    <location>
        <begin position="136"/>
        <end position="155"/>
    </location>
</feature>
<keyword evidence="2" id="KW-0812">Transmembrane</keyword>
<accession>A0ABW0ITH6</accession>
<keyword evidence="5" id="KW-1185">Reference proteome</keyword>
<feature type="transmembrane region" description="Helical" evidence="2">
    <location>
        <begin position="87"/>
        <end position="107"/>
    </location>
</feature>
<comment type="caution">
    <text evidence="4">The sequence shown here is derived from an EMBL/GenBank/DDBJ whole genome shotgun (WGS) entry which is preliminary data.</text>
</comment>
<feature type="transmembrane region" description="Helical" evidence="2">
    <location>
        <begin position="194"/>
        <end position="212"/>
    </location>
</feature>
<feature type="transmembrane region" description="Helical" evidence="2">
    <location>
        <begin position="53"/>
        <end position="75"/>
    </location>
</feature>
<dbReference type="Pfam" id="PF01757">
    <property type="entry name" value="Acyl_transf_3"/>
    <property type="match status" value="1"/>
</dbReference>
<keyword evidence="2" id="KW-0472">Membrane</keyword>
<evidence type="ECO:0000313" key="5">
    <source>
        <dbReference type="Proteomes" id="UP001596053"/>
    </source>
</evidence>
<dbReference type="Proteomes" id="UP001596053">
    <property type="component" value="Unassembled WGS sequence"/>
</dbReference>
<feature type="transmembrane region" description="Helical" evidence="2">
    <location>
        <begin position="162"/>
        <end position="182"/>
    </location>
</feature>
<dbReference type="InterPro" id="IPR002656">
    <property type="entry name" value="Acyl_transf_3_dom"/>
</dbReference>
<feature type="transmembrane region" description="Helical" evidence="2">
    <location>
        <begin position="257"/>
        <end position="273"/>
    </location>
</feature>
<sequence length="454" mass="49505">MPRQRYAHLDALRAIAALAVMVEHMFGDLLRQAPAATGAMRIFAGSVIENLSLGRFGVALFFLISGFVVPFSIAGERPLRHFAISRVFRLYPAFWLALAALTMTAWLDGDTPRTATVLANLTMAPPLFGRPWLSPIHWTLFVELLFYVLVALLFFARALRHVGILLGLSLALIAATVLPVQLHVHGIASLPAQYLGMHLSFLFLGLLLRLWLIEQRQGSGFAASILILTQIAGLLLVTRFSLARGDNFVMEGLKPVLSAYMLAIAVFLAAIGLEWPRSRLLARIGLISYSMYLFHGTVNGLVYRILPLTGQFSDIGTMLLCVSLTLLLSWIVYLTVERPMIRLGRWISSRHTPLLARPSQFADAVHARSQSPLASRDADIHGSAIHRPSACGAVAPDDGCSPTREAEPTLDDMAPASHASDKLVGTILGIAIAAVALSWFALLGYVGWKIAESL</sequence>
<gene>
    <name evidence="4" type="ORF">ACFPOB_18770</name>
</gene>
<reference evidence="5" key="1">
    <citation type="journal article" date="2019" name="Int. J. Syst. Evol. Microbiol.">
        <title>The Global Catalogue of Microorganisms (GCM) 10K type strain sequencing project: providing services to taxonomists for standard genome sequencing and annotation.</title>
        <authorList>
            <consortium name="The Broad Institute Genomics Platform"/>
            <consortium name="The Broad Institute Genome Sequencing Center for Infectious Disease"/>
            <person name="Wu L."/>
            <person name="Ma J."/>
        </authorList>
    </citation>
    <scope>NUCLEOTIDE SEQUENCE [LARGE SCALE GENOMIC DNA]</scope>
    <source>
        <strain evidence="5">NCAIM B.01391</strain>
    </source>
</reference>
<evidence type="ECO:0000256" key="1">
    <source>
        <dbReference type="SAM" id="MobiDB-lite"/>
    </source>
</evidence>
<feature type="transmembrane region" description="Helical" evidence="2">
    <location>
        <begin position="280"/>
        <end position="303"/>
    </location>
</feature>
<feature type="transmembrane region" description="Helical" evidence="2">
    <location>
        <begin position="219"/>
        <end position="237"/>
    </location>
</feature>
<organism evidence="4 5">
    <name type="scientific">Bosea eneae</name>
    <dbReference type="NCBI Taxonomy" id="151454"/>
    <lineage>
        <taxon>Bacteria</taxon>
        <taxon>Pseudomonadati</taxon>
        <taxon>Pseudomonadota</taxon>
        <taxon>Alphaproteobacteria</taxon>
        <taxon>Hyphomicrobiales</taxon>
        <taxon>Boseaceae</taxon>
        <taxon>Bosea</taxon>
    </lineage>
</organism>